<dbReference type="Proteomes" id="UP000485058">
    <property type="component" value="Unassembled WGS sequence"/>
</dbReference>
<feature type="compositionally biased region" description="Low complexity" evidence="1">
    <location>
        <begin position="37"/>
        <end position="50"/>
    </location>
</feature>
<evidence type="ECO:0000313" key="3">
    <source>
        <dbReference type="Proteomes" id="UP000485058"/>
    </source>
</evidence>
<feature type="non-terminal residue" evidence="2">
    <location>
        <position position="104"/>
    </location>
</feature>
<evidence type="ECO:0000256" key="1">
    <source>
        <dbReference type="SAM" id="MobiDB-lite"/>
    </source>
</evidence>
<accession>A0A699Z1N4</accession>
<dbReference type="AlphaFoldDB" id="A0A699Z1N4"/>
<proteinExistence type="predicted"/>
<feature type="region of interest" description="Disordered" evidence="1">
    <location>
        <begin position="77"/>
        <end position="104"/>
    </location>
</feature>
<reference evidence="2 3" key="1">
    <citation type="submission" date="2020-02" db="EMBL/GenBank/DDBJ databases">
        <title>Draft genome sequence of Haematococcus lacustris strain NIES-144.</title>
        <authorList>
            <person name="Morimoto D."/>
            <person name="Nakagawa S."/>
            <person name="Yoshida T."/>
            <person name="Sawayama S."/>
        </authorList>
    </citation>
    <scope>NUCLEOTIDE SEQUENCE [LARGE SCALE GENOMIC DNA]</scope>
    <source>
        <strain evidence="2 3">NIES-144</strain>
    </source>
</reference>
<name>A0A699Z1N4_HAELA</name>
<protein>
    <submittedName>
        <fullName evidence="2">Uncharacterized protein</fullName>
    </submittedName>
</protein>
<feature type="region of interest" description="Disordered" evidence="1">
    <location>
        <begin position="28"/>
        <end position="56"/>
    </location>
</feature>
<organism evidence="2 3">
    <name type="scientific">Haematococcus lacustris</name>
    <name type="common">Green alga</name>
    <name type="synonym">Haematococcus pluvialis</name>
    <dbReference type="NCBI Taxonomy" id="44745"/>
    <lineage>
        <taxon>Eukaryota</taxon>
        <taxon>Viridiplantae</taxon>
        <taxon>Chlorophyta</taxon>
        <taxon>core chlorophytes</taxon>
        <taxon>Chlorophyceae</taxon>
        <taxon>CS clade</taxon>
        <taxon>Chlamydomonadales</taxon>
        <taxon>Haematococcaceae</taxon>
        <taxon>Haematococcus</taxon>
    </lineage>
</organism>
<comment type="caution">
    <text evidence="2">The sequence shown here is derived from an EMBL/GenBank/DDBJ whole genome shotgun (WGS) entry which is preliminary data.</text>
</comment>
<gene>
    <name evidence="2" type="ORF">HaLaN_11652</name>
</gene>
<dbReference type="EMBL" id="BLLF01000848">
    <property type="protein sequence ID" value="GFH15425.1"/>
    <property type="molecule type" value="Genomic_DNA"/>
</dbReference>
<sequence length="104" mass="10002">WGAAVRPSLGRAAAAAPAAAVPLSARAQASGDEEAKATAAAAAKGAPAAGAGSGGLGRLSSGWGSAGLQGWLDHGAGREFDLGPLGGPPRGQLESQRVVYLTSQ</sequence>
<keyword evidence="3" id="KW-1185">Reference proteome</keyword>
<feature type="non-terminal residue" evidence="2">
    <location>
        <position position="1"/>
    </location>
</feature>
<evidence type="ECO:0000313" key="2">
    <source>
        <dbReference type="EMBL" id="GFH15425.1"/>
    </source>
</evidence>